<dbReference type="Gene3D" id="3.60.40.10">
    <property type="entry name" value="PPM-type phosphatase domain"/>
    <property type="match status" value="1"/>
</dbReference>
<feature type="domain" description="PPM-type phosphatase" evidence="2">
    <location>
        <begin position="6"/>
        <end position="235"/>
    </location>
</feature>
<evidence type="ECO:0000313" key="3">
    <source>
        <dbReference type="EMBL" id="GAA3393817.1"/>
    </source>
</evidence>
<dbReference type="PROSITE" id="PS51746">
    <property type="entry name" value="PPM_2"/>
    <property type="match status" value="1"/>
</dbReference>
<evidence type="ECO:0000256" key="1">
    <source>
        <dbReference type="SAM" id="MobiDB-lite"/>
    </source>
</evidence>
<dbReference type="InterPro" id="IPR015655">
    <property type="entry name" value="PP2C"/>
</dbReference>
<gene>
    <name evidence="3" type="ORF">GCM10020369_60830</name>
</gene>
<dbReference type="EMBL" id="BAAAYN010000044">
    <property type="protein sequence ID" value="GAA3393817.1"/>
    <property type="molecule type" value="Genomic_DNA"/>
</dbReference>
<accession>A0ABP6T702</accession>
<feature type="region of interest" description="Disordered" evidence="1">
    <location>
        <begin position="251"/>
        <end position="299"/>
    </location>
</feature>
<organism evidence="3 4">
    <name type="scientific">Cryptosporangium minutisporangium</name>
    <dbReference type="NCBI Taxonomy" id="113569"/>
    <lineage>
        <taxon>Bacteria</taxon>
        <taxon>Bacillati</taxon>
        <taxon>Actinomycetota</taxon>
        <taxon>Actinomycetes</taxon>
        <taxon>Cryptosporangiales</taxon>
        <taxon>Cryptosporangiaceae</taxon>
        <taxon>Cryptosporangium</taxon>
    </lineage>
</organism>
<dbReference type="CDD" id="cd00143">
    <property type="entry name" value="PP2Cc"/>
    <property type="match status" value="1"/>
</dbReference>
<dbReference type="SMART" id="SM00331">
    <property type="entry name" value="PP2C_SIG"/>
    <property type="match status" value="1"/>
</dbReference>
<dbReference type="Pfam" id="PF13672">
    <property type="entry name" value="PP2C_2"/>
    <property type="match status" value="1"/>
</dbReference>
<dbReference type="Proteomes" id="UP001501676">
    <property type="component" value="Unassembled WGS sequence"/>
</dbReference>
<dbReference type="SMART" id="SM00332">
    <property type="entry name" value="PP2Cc"/>
    <property type="match status" value="1"/>
</dbReference>
<dbReference type="InterPro" id="IPR001932">
    <property type="entry name" value="PPM-type_phosphatase-like_dom"/>
</dbReference>
<reference evidence="4" key="1">
    <citation type="journal article" date="2019" name="Int. J. Syst. Evol. Microbiol.">
        <title>The Global Catalogue of Microorganisms (GCM) 10K type strain sequencing project: providing services to taxonomists for standard genome sequencing and annotation.</title>
        <authorList>
            <consortium name="The Broad Institute Genomics Platform"/>
            <consortium name="The Broad Institute Genome Sequencing Center for Infectious Disease"/>
            <person name="Wu L."/>
            <person name="Ma J."/>
        </authorList>
    </citation>
    <scope>NUCLEOTIDE SEQUENCE [LARGE SCALE GENOMIC DNA]</scope>
    <source>
        <strain evidence="4">JCM 9458</strain>
    </source>
</reference>
<name>A0ABP6T702_9ACTN</name>
<feature type="compositionally biased region" description="Low complexity" evidence="1">
    <location>
        <begin position="409"/>
        <end position="466"/>
    </location>
</feature>
<dbReference type="InterPro" id="IPR036457">
    <property type="entry name" value="PPM-type-like_dom_sf"/>
</dbReference>
<dbReference type="SUPFAM" id="SSF81606">
    <property type="entry name" value="PP2C-like"/>
    <property type="match status" value="1"/>
</dbReference>
<feature type="compositionally biased region" description="Acidic residues" evidence="1">
    <location>
        <begin position="279"/>
        <end position="291"/>
    </location>
</feature>
<keyword evidence="4" id="KW-1185">Reference proteome</keyword>
<evidence type="ECO:0000259" key="2">
    <source>
        <dbReference type="PROSITE" id="PS51746"/>
    </source>
</evidence>
<feature type="compositionally biased region" description="Low complexity" evidence="1">
    <location>
        <begin position="257"/>
        <end position="272"/>
    </location>
</feature>
<sequence>MSLTLRYAAKSDRGLIREGNEDSVYAGPRLLAVADGMGGMAAGEVASNIVVRALEPLDEDVSSSDLVDALRAAIGHANQQLRDAVDANPALEGMGTTLTALLFSGSRLALAHVGDSRAYVLRNNELHQITRDDTYVQMLVDEGRITADEANTHPQRSLLTRALDGREVEPEFSVREARPGDRYLLCSDGLSSVVSMETIADAMRIDDPAQVANRLIQLALRGGGPDNITVIVADILDDRLADNAPVVGGAAARDRTTSATADTAAGRAALATPPRPATLDDDYGVEDEPEPDERGGKHRRRTTALLTVLALAALAAGGYAAWHYTQQQYYVGTTEAGHVAIYRGVSGSLAGLEFSTLQSDTDLRVNDLQQVARESVQQTIPAENRQDAYTIVDNLRQDKLLPWCHGDVTANPSPSASTSPGATPTGTPSATPSVSASPSGTPGATPSGSASASPSGATPSASRPAGKVLPANDVDKPGVNCREVR</sequence>
<dbReference type="RefSeq" id="WP_345731687.1">
    <property type="nucleotide sequence ID" value="NZ_BAAAYN010000044.1"/>
</dbReference>
<comment type="caution">
    <text evidence="3">The sequence shown here is derived from an EMBL/GenBank/DDBJ whole genome shotgun (WGS) entry which is preliminary data.</text>
</comment>
<protein>
    <submittedName>
        <fullName evidence="3">Protein phosphatase 2C domain-containing protein</fullName>
    </submittedName>
</protein>
<evidence type="ECO:0000313" key="4">
    <source>
        <dbReference type="Proteomes" id="UP001501676"/>
    </source>
</evidence>
<feature type="region of interest" description="Disordered" evidence="1">
    <location>
        <begin position="406"/>
        <end position="485"/>
    </location>
</feature>
<proteinExistence type="predicted"/>
<dbReference type="PANTHER" id="PTHR47992">
    <property type="entry name" value="PROTEIN PHOSPHATASE"/>
    <property type="match status" value="1"/>
</dbReference>